<accession>A0A9Q0LXS6</accession>
<sequence length="358" mass="41673">MKLHFVFFLIFFLKFTFQCSFITHFYITEHSISDAQNTLDPKFYTLLTNNLITSQVGSMSPDWGYLGDDYHHDLAEIMHGSEYLYASFDYLKEKYPNINDEESQKHWAFFVGIGCHQVADIYWHGLNGDPLGFMKEANRKDIDRLNISWITDVIIEPAVDMFIVDKYHPQISFKWWIPAQDVCDVYSVLGATVEPDDFILGIDVLKVLMILMKTLNWAGTELGKVILEWSYANYMTWPHGGVQNCIDMSVPYYTDAWLYLNDNKLFPQNFSPYFSPFFDNFFSFNDITDNFFQNLIPAARELIDSGIITISHTQNDDGSVTSENPHIADFSKFLGLIQRYFGINTLEHLSYQFLNEFL</sequence>
<dbReference type="Proteomes" id="UP001149090">
    <property type="component" value="Unassembled WGS sequence"/>
</dbReference>
<feature type="chain" id="PRO_5040399667" description="Phospholipase C/D domain-containing protein" evidence="1">
    <location>
        <begin position="19"/>
        <end position="358"/>
    </location>
</feature>
<dbReference type="AlphaFoldDB" id="A0A9Q0LXS6"/>
<reference evidence="3" key="1">
    <citation type="submission" date="2022-10" db="EMBL/GenBank/DDBJ databases">
        <title>Novel sulphate-reducing endosymbionts in the free-living metamonad Anaeramoeba.</title>
        <authorList>
            <person name="Jerlstrom-Hultqvist J."/>
            <person name="Cepicka I."/>
            <person name="Gallot-Lavallee L."/>
            <person name="Salas-Leiva D."/>
            <person name="Curtis B.A."/>
            <person name="Zahonova K."/>
            <person name="Pipaliya S."/>
            <person name="Dacks J."/>
            <person name="Roger A.J."/>
        </authorList>
    </citation>
    <scope>NUCLEOTIDE SEQUENCE</scope>
    <source>
        <strain evidence="3">BMAN</strain>
    </source>
</reference>
<evidence type="ECO:0000313" key="3">
    <source>
        <dbReference type="EMBL" id="KAJ5080710.1"/>
    </source>
</evidence>
<evidence type="ECO:0000313" key="4">
    <source>
        <dbReference type="Proteomes" id="UP001149090"/>
    </source>
</evidence>
<feature type="signal peptide" evidence="1">
    <location>
        <begin position="1"/>
        <end position="18"/>
    </location>
</feature>
<dbReference type="InterPro" id="IPR029002">
    <property type="entry name" value="PLPC/GPLD1"/>
</dbReference>
<organism evidence="3 4">
    <name type="scientific">Anaeramoeba ignava</name>
    <name type="common">Anaerobic marine amoeba</name>
    <dbReference type="NCBI Taxonomy" id="1746090"/>
    <lineage>
        <taxon>Eukaryota</taxon>
        <taxon>Metamonada</taxon>
        <taxon>Anaeramoebidae</taxon>
        <taxon>Anaeramoeba</taxon>
    </lineage>
</organism>
<dbReference type="OrthoDB" id="5317514at2759"/>
<proteinExistence type="predicted"/>
<name>A0A9Q0LXS6_ANAIG</name>
<evidence type="ECO:0000259" key="2">
    <source>
        <dbReference type="Pfam" id="PF00882"/>
    </source>
</evidence>
<feature type="domain" description="Phospholipase C/D" evidence="2">
    <location>
        <begin position="23"/>
        <end position="130"/>
    </location>
</feature>
<keyword evidence="4" id="KW-1185">Reference proteome</keyword>
<gene>
    <name evidence="3" type="ORF">M0811_13818</name>
</gene>
<evidence type="ECO:0000256" key="1">
    <source>
        <dbReference type="SAM" id="SignalP"/>
    </source>
</evidence>
<dbReference type="EMBL" id="JAPDFW010000003">
    <property type="protein sequence ID" value="KAJ5080710.1"/>
    <property type="molecule type" value="Genomic_DNA"/>
</dbReference>
<comment type="caution">
    <text evidence="3">The sequence shown here is derived from an EMBL/GenBank/DDBJ whole genome shotgun (WGS) entry which is preliminary data.</text>
</comment>
<protein>
    <recommendedName>
        <fullName evidence="2">Phospholipase C/D domain-containing protein</fullName>
    </recommendedName>
</protein>
<dbReference type="Pfam" id="PF00882">
    <property type="entry name" value="Zn_dep_PLPC"/>
    <property type="match status" value="1"/>
</dbReference>
<keyword evidence="1" id="KW-0732">Signal</keyword>